<dbReference type="AlphaFoldDB" id="D1PNN4"/>
<organism evidence="1 2">
    <name type="scientific">Subdoligranulum variabile DSM 15176</name>
    <dbReference type="NCBI Taxonomy" id="411471"/>
    <lineage>
        <taxon>Bacteria</taxon>
        <taxon>Bacillati</taxon>
        <taxon>Bacillota</taxon>
        <taxon>Clostridia</taxon>
        <taxon>Eubacteriales</taxon>
        <taxon>Oscillospiraceae</taxon>
        <taxon>Subdoligranulum</taxon>
    </lineage>
</organism>
<sequence length="58" mass="6721">MSKPFRRPAFVLASIRKGGNLSWNVVRCTNSPVYECDGRLRDLPVRKNTTNQTQKRRT</sequence>
<comment type="caution">
    <text evidence="1">The sequence shown here is derived from an EMBL/GenBank/DDBJ whole genome shotgun (WGS) entry which is preliminary data.</text>
</comment>
<dbReference type="EMBL" id="ACBY02000023">
    <property type="protein sequence ID" value="EFB76169.1"/>
    <property type="molecule type" value="Genomic_DNA"/>
</dbReference>
<dbReference type="Proteomes" id="UP000003438">
    <property type="component" value="Unassembled WGS sequence"/>
</dbReference>
<dbReference type="STRING" id="411471.SUBVAR_05955"/>
<reference evidence="1" key="1">
    <citation type="submission" date="2009-12" db="EMBL/GenBank/DDBJ databases">
        <authorList>
            <person name="Weinstock G."/>
            <person name="Sodergren E."/>
            <person name="Clifton S."/>
            <person name="Fulton L."/>
            <person name="Fulton B."/>
            <person name="Courtney L."/>
            <person name="Fronick C."/>
            <person name="Harrison M."/>
            <person name="Strong C."/>
            <person name="Farmer C."/>
            <person name="Delahaunty K."/>
            <person name="Markovic C."/>
            <person name="Hall O."/>
            <person name="Minx P."/>
            <person name="Tomlinson C."/>
            <person name="Mitreva M."/>
            <person name="Nelson J."/>
            <person name="Hou S."/>
            <person name="Wollam A."/>
            <person name="Pepin K.H."/>
            <person name="Johnson M."/>
            <person name="Bhonagiri V."/>
            <person name="Nash W.E."/>
            <person name="Warren W."/>
            <person name="Chinwalla A."/>
            <person name="Mardis E.R."/>
            <person name="Wilson R.K."/>
        </authorList>
    </citation>
    <scope>NUCLEOTIDE SEQUENCE [LARGE SCALE GENOMIC DNA]</scope>
    <source>
        <strain evidence="1">DSM 15176</strain>
    </source>
</reference>
<proteinExistence type="predicted"/>
<protein>
    <submittedName>
        <fullName evidence="1">Uncharacterized protein</fullName>
    </submittedName>
</protein>
<name>D1PNN4_9FIRM</name>
<dbReference type="HOGENOM" id="CLU_2977561_0_0_9"/>
<keyword evidence="2" id="KW-1185">Reference proteome</keyword>
<gene>
    <name evidence="1" type="ORF">SUBVAR_05955</name>
</gene>
<evidence type="ECO:0000313" key="2">
    <source>
        <dbReference type="Proteomes" id="UP000003438"/>
    </source>
</evidence>
<evidence type="ECO:0000313" key="1">
    <source>
        <dbReference type="EMBL" id="EFB76169.1"/>
    </source>
</evidence>
<accession>D1PNN4</accession>